<dbReference type="SFLD" id="SFLDG01150">
    <property type="entry name" value="Main.1:_Beta-like"/>
    <property type="match status" value="1"/>
</dbReference>
<evidence type="ECO:0000259" key="3">
    <source>
        <dbReference type="PROSITE" id="PS50405"/>
    </source>
</evidence>
<sequence length="209" mass="24366">MYTLYGFPKTRAFRVTWALEEIGLPYEYKLVNLLKGEHRRPPFSERNPSAKVPWLECEQGGLSESAAILTYLADKHGQQEFIPKPGTFERAHFEQMMYFLMTELEQPLWYRAKHTFILPEEYRIKQMLAVSDWEFERAADVFSTLLGEQEFVCGDTLTVADILATHILVWAQGESLRLPENLKQYADRMVERPAYRKAREVEASQIPQG</sequence>
<dbReference type="AlphaFoldDB" id="A0A3D8MDW9"/>
<dbReference type="PANTHER" id="PTHR44051">
    <property type="entry name" value="GLUTATHIONE S-TRANSFERASE-RELATED"/>
    <property type="match status" value="1"/>
</dbReference>
<dbReference type="InterPro" id="IPR004046">
    <property type="entry name" value="GST_C"/>
</dbReference>
<dbReference type="PROSITE" id="PS50405">
    <property type="entry name" value="GST_CTER"/>
    <property type="match status" value="1"/>
</dbReference>
<dbReference type="SUPFAM" id="SSF52833">
    <property type="entry name" value="Thioredoxin-like"/>
    <property type="match status" value="1"/>
</dbReference>
<evidence type="ECO:0000313" key="4">
    <source>
        <dbReference type="EMBL" id="RDV29035.1"/>
    </source>
</evidence>
<dbReference type="Gene3D" id="3.40.30.10">
    <property type="entry name" value="Glutaredoxin"/>
    <property type="match status" value="1"/>
</dbReference>
<dbReference type="InterPro" id="IPR004045">
    <property type="entry name" value="Glutathione_S-Trfase_N"/>
</dbReference>
<dbReference type="InterPro" id="IPR036282">
    <property type="entry name" value="Glutathione-S-Trfase_C_sf"/>
</dbReference>
<dbReference type="EMBL" id="QRHA01000001">
    <property type="protein sequence ID" value="RDV29035.1"/>
    <property type="molecule type" value="Genomic_DNA"/>
</dbReference>
<comment type="caution">
    <text evidence="4">The sequence shown here is derived from an EMBL/GenBank/DDBJ whole genome shotgun (WGS) entry which is preliminary data.</text>
</comment>
<dbReference type="InterPro" id="IPR010987">
    <property type="entry name" value="Glutathione-S-Trfase_C-like"/>
</dbReference>
<dbReference type="SFLD" id="SFLDG00358">
    <property type="entry name" value="Main_(cytGST)"/>
    <property type="match status" value="1"/>
</dbReference>
<keyword evidence="4" id="KW-0808">Transferase</keyword>
<name>A0A3D8MDW9_9ALTE</name>
<dbReference type="Pfam" id="PF02798">
    <property type="entry name" value="GST_N"/>
    <property type="match status" value="1"/>
</dbReference>
<dbReference type="Proteomes" id="UP000256561">
    <property type="component" value="Unassembled WGS sequence"/>
</dbReference>
<dbReference type="GO" id="GO:0016740">
    <property type="term" value="F:transferase activity"/>
    <property type="evidence" value="ECO:0007669"/>
    <property type="project" value="UniProtKB-KW"/>
</dbReference>
<feature type="domain" description="GST C-terminal" evidence="3">
    <location>
        <begin position="86"/>
        <end position="209"/>
    </location>
</feature>
<evidence type="ECO:0000259" key="2">
    <source>
        <dbReference type="PROSITE" id="PS50404"/>
    </source>
</evidence>
<dbReference type="SUPFAM" id="SSF47616">
    <property type="entry name" value="GST C-terminal domain-like"/>
    <property type="match status" value="1"/>
</dbReference>
<reference evidence="5" key="1">
    <citation type="submission" date="2018-08" db="EMBL/GenBank/DDBJ databases">
        <authorList>
            <person name="Zhang J."/>
            <person name="Du Z.-J."/>
        </authorList>
    </citation>
    <scope>NUCLEOTIDE SEQUENCE [LARGE SCALE GENOMIC DNA]</scope>
    <source>
        <strain evidence="5">KCTC 52655</strain>
    </source>
</reference>
<evidence type="ECO:0000313" key="5">
    <source>
        <dbReference type="Proteomes" id="UP000256561"/>
    </source>
</evidence>
<proteinExistence type="inferred from homology"/>
<dbReference type="SFLD" id="SFLDS00019">
    <property type="entry name" value="Glutathione_Transferase_(cytos"/>
    <property type="match status" value="1"/>
</dbReference>
<evidence type="ECO:0000256" key="1">
    <source>
        <dbReference type="RuleBase" id="RU003494"/>
    </source>
</evidence>
<comment type="similarity">
    <text evidence="1">Belongs to the GST superfamily.</text>
</comment>
<dbReference type="Pfam" id="PF00043">
    <property type="entry name" value="GST_C"/>
    <property type="match status" value="1"/>
</dbReference>
<dbReference type="PANTHER" id="PTHR44051:SF8">
    <property type="entry name" value="GLUTATHIONE S-TRANSFERASE GSTA"/>
    <property type="match status" value="1"/>
</dbReference>
<protein>
    <submittedName>
        <fullName evidence="4">Glutathione S-transferase family protein</fullName>
    </submittedName>
</protein>
<feature type="domain" description="GST N-terminal" evidence="2">
    <location>
        <begin position="1"/>
        <end position="80"/>
    </location>
</feature>
<dbReference type="InterPro" id="IPR040079">
    <property type="entry name" value="Glutathione_S-Trfase"/>
</dbReference>
<dbReference type="RefSeq" id="WP_115591326.1">
    <property type="nucleotide sequence ID" value="NZ_QRHA01000001.1"/>
</dbReference>
<organism evidence="4 5">
    <name type="scientific">Alteromonas aestuariivivens</name>
    <dbReference type="NCBI Taxonomy" id="1938339"/>
    <lineage>
        <taxon>Bacteria</taxon>
        <taxon>Pseudomonadati</taxon>
        <taxon>Pseudomonadota</taxon>
        <taxon>Gammaproteobacteria</taxon>
        <taxon>Alteromonadales</taxon>
        <taxon>Alteromonadaceae</taxon>
        <taxon>Alteromonas/Salinimonas group</taxon>
        <taxon>Alteromonas</taxon>
    </lineage>
</organism>
<dbReference type="InterPro" id="IPR036249">
    <property type="entry name" value="Thioredoxin-like_sf"/>
</dbReference>
<gene>
    <name evidence="4" type="ORF">DXV75_00780</name>
</gene>
<dbReference type="OrthoDB" id="5740960at2"/>
<keyword evidence="5" id="KW-1185">Reference proteome</keyword>
<dbReference type="Gene3D" id="1.20.1050.10">
    <property type="match status" value="1"/>
</dbReference>
<dbReference type="CDD" id="cd03046">
    <property type="entry name" value="GST_N_GTT1_like"/>
    <property type="match status" value="1"/>
</dbReference>
<accession>A0A3D8MDW9</accession>
<dbReference type="PROSITE" id="PS50404">
    <property type="entry name" value="GST_NTER"/>
    <property type="match status" value="1"/>
</dbReference>